<dbReference type="EMBL" id="JENW01000095">
    <property type="protein sequence ID" value="KEI15628.1"/>
    <property type="molecule type" value="Genomic_DNA"/>
</dbReference>
<organism evidence="2 3">
    <name type="scientific">Clostridium novyi B str. ATCC 27606</name>
    <dbReference type="NCBI Taxonomy" id="1443123"/>
    <lineage>
        <taxon>Bacteria</taxon>
        <taxon>Bacillati</taxon>
        <taxon>Bacillota</taxon>
        <taxon>Clostridia</taxon>
        <taxon>Eubacteriales</taxon>
        <taxon>Clostridiaceae</taxon>
        <taxon>Clostridium</taxon>
    </lineage>
</organism>
<evidence type="ECO:0000313" key="3">
    <source>
        <dbReference type="Proteomes" id="UP000027770"/>
    </source>
</evidence>
<keyword evidence="3" id="KW-1185">Reference proteome</keyword>
<keyword evidence="1" id="KW-0175">Coiled coil</keyword>
<feature type="coiled-coil region" evidence="1">
    <location>
        <begin position="30"/>
        <end position="89"/>
    </location>
</feature>
<evidence type="ECO:0000313" key="2">
    <source>
        <dbReference type="EMBL" id="KEI15628.1"/>
    </source>
</evidence>
<protein>
    <submittedName>
        <fullName evidence="2">Imm</fullName>
    </submittedName>
</protein>
<comment type="caution">
    <text evidence="2">The sequence shown here is derived from an EMBL/GenBank/DDBJ whole genome shotgun (WGS) entry which is preliminary data.</text>
</comment>
<gene>
    <name evidence="2" type="ORF">Z959_12555</name>
</gene>
<proteinExistence type="predicted"/>
<accession>A0AA40ITU8</accession>
<evidence type="ECO:0000256" key="1">
    <source>
        <dbReference type="SAM" id="Coils"/>
    </source>
</evidence>
<name>A0AA40ITU8_CLONO</name>
<reference evidence="2 3" key="1">
    <citation type="submission" date="2014-02" db="EMBL/GenBank/DDBJ databases">
        <title>Plasmidome dynamics in the species complex Clostridium novyi sensu lato converts strains of independent lineages into distinctly different pathogens.</title>
        <authorList>
            <person name="Skarin H."/>
            <person name="Segerman B."/>
        </authorList>
    </citation>
    <scope>NUCLEOTIDE SEQUENCE [LARGE SCALE GENOMIC DNA]</scope>
    <source>
        <strain evidence="2 3">ATCC 27606</strain>
    </source>
</reference>
<dbReference type="RefSeq" id="WP_039220020.1">
    <property type="nucleotide sequence ID" value="NZ_JENW01000095.1"/>
</dbReference>
<sequence length="90" mass="10374">MAELIQSFGFPVACCLGLALYLKQLTEQQRQDNKEDKERLYTNLDKLNQSNTEVVTTNRMLVENMKGDIKNIQNKVDKIADKIADKIEQQ</sequence>
<dbReference type="Proteomes" id="UP000027770">
    <property type="component" value="Unassembled WGS sequence"/>
</dbReference>
<dbReference type="AlphaFoldDB" id="A0AA40ITU8"/>